<gene>
    <name evidence="2" type="ORF">PIB30_087738</name>
</gene>
<comment type="caution">
    <text evidence="2">The sequence shown here is derived from an EMBL/GenBank/DDBJ whole genome shotgun (WGS) entry which is preliminary data.</text>
</comment>
<accession>A0ABU6WRW0</accession>
<evidence type="ECO:0000256" key="1">
    <source>
        <dbReference type="SAM" id="MobiDB-lite"/>
    </source>
</evidence>
<keyword evidence="3" id="KW-1185">Reference proteome</keyword>
<feature type="region of interest" description="Disordered" evidence="1">
    <location>
        <begin position="57"/>
        <end position="97"/>
    </location>
</feature>
<sequence>MVTVHDGDLHGTQQYYEWFARVARQRRFLSKAGDLANPRWNLAPPDIPPAAVHQRDELVMSDDALAPRRRGGHEPRPRQAAPARGKLSLRYQRRRTR</sequence>
<dbReference type="EMBL" id="JASCZI010182801">
    <property type="protein sequence ID" value="MED6188632.1"/>
    <property type="molecule type" value="Genomic_DNA"/>
</dbReference>
<organism evidence="2 3">
    <name type="scientific">Stylosanthes scabra</name>
    <dbReference type="NCBI Taxonomy" id="79078"/>
    <lineage>
        <taxon>Eukaryota</taxon>
        <taxon>Viridiplantae</taxon>
        <taxon>Streptophyta</taxon>
        <taxon>Embryophyta</taxon>
        <taxon>Tracheophyta</taxon>
        <taxon>Spermatophyta</taxon>
        <taxon>Magnoliopsida</taxon>
        <taxon>eudicotyledons</taxon>
        <taxon>Gunneridae</taxon>
        <taxon>Pentapetalae</taxon>
        <taxon>rosids</taxon>
        <taxon>fabids</taxon>
        <taxon>Fabales</taxon>
        <taxon>Fabaceae</taxon>
        <taxon>Papilionoideae</taxon>
        <taxon>50 kb inversion clade</taxon>
        <taxon>dalbergioids sensu lato</taxon>
        <taxon>Dalbergieae</taxon>
        <taxon>Pterocarpus clade</taxon>
        <taxon>Stylosanthes</taxon>
    </lineage>
</organism>
<feature type="non-terminal residue" evidence="2">
    <location>
        <position position="97"/>
    </location>
</feature>
<name>A0ABU6WRW0_9FABA</name>
<protein>
    <submittedName>
        <fullName evidence="2">Uncharacterized protein</fullName>
    </submittedName>
</protein>
<evidence type="ECO:0000313" key="2">
    <source>
        <dbReference type="EMBL" id="MED6188632.1"/>
    </source>
</evidence>
<dbReference type="Proteomes" id="UP001341840">
    <property type="component" value="Unassembled WGS sequence"/>
</dbReference>
<evidence type="ECO:0000313" key="3">
    <source>
        <dbReference type="Proteomes" id="UP001341840"/>
    </source>
</evidence>
<reference evidence="2 3" key="1">
    <citation type="journal article" date="2023" name="Plants (Basel)">
        <title>Bridging the Gap: Combining Genomics and Transcriptomics Approaches to Understand Stylosanthes scabra, an Orphan Legume from the Brazilian Caatinga.</title>
        <authorList>
            <person name="Ferreira-Neto J.R.C."/>
            <person name="da Silva M.D."/>
            <person name="Binneck E."/>
            <person name="de Melo N.F."/>
            <person name="da Silva R.H."/>
            <person name="de Melo A.L.T.M."/>
            <person name="Pandolfi V."/>
            <person name="Bustamante F.O."/>
            <person name="Brasileiro-Vidal A.C."/>
            <person name="Benko-Iseppon A.M."/>
        </authorList>
    </citation>
    <scope>NUCLEOTIDE SEQUENCE [LARGE SCALE GENOMIC DNA]</scope>
    <source>
        <tissue evidence="2">Leaves</tissue>
    </source>
</reference>
<proteinExistence type="predicted"/>